<dbReference type="AlphaFoldDB" id="A0AAN9Q404"/>
<evidence type="ECO:0000256" key="6">
    <source>
        <dbReference type="ARBA" id="ARBA00022737"/>
    </source>
</evidence>
<keyword evidence="9" id="KW-0675">Receptor</keyword>
<dbReference type="EMBL" id="JAYMYQ010000007">
    <property type="protein sequence ID" value="KAK7321182.1"/>
    <property type="molecule type" value="Genomic_DNA"/>
</dbReference>
<organism evidence="12 13">
    <name type="scientific">Canavalia gladiata</name>
    <name type="common">Sword bean</name>
    <name type="synonym">Dolichos gladiatus</name>
    <dbReference type="NCBI Taxonomy" id="3824"/>
    <lineage>
        <taxon>Eukaryota</taxon>
        <taxon>Viridiplantae</taxon>
        <taxon>Streptophyta</taxon>
        <taxon>Embryophyta</taxon>
        <taxon>Tracheophyta</taxon>
        <taxon>Spermatophyta</taxon>
        <taxon>Magnoliopsida</taxon>
        <taxon>eudicotyledons</taxon>
        <taxon>Gunneridae</taxon>
        <taxon>Pentapetalae</taxon>
        <taxon>rosids</taxon>
        <taxon>fabids</taxon>
        <taxon>Fabales</taxon>
        <taxon>Fabaceae</taxon>
        <taxon>Papilionoideae</taxon>
        <taxon>50 kb inversion clade</taxon>
        <taxon>NPAAA clade</taxon>
        <taxon>indigoferoid/millettioid clade</taxon>
        <taxon>Phaseoleae</taxon>
        <taxon>Canavalia</taxon>
    </lineage>
</organism>
<keyword evidence="6" id="KW-0677">Repeat</keyword>
<evidence type="ECO:0000313" key="12">
    <source>
        <dbReference type="EMBL" id="KAK7321182.1"/>
    </source>
</evidence>
<dbReference type="InterPro" id="IPR032675">
    <property type="entry name" value="LRR_dom_sf"/>
</dbReference>
<dbReference type="PANTHER" id="PTHR27004">
    <property type="entry name" value="RECEPTOR-LIKE PROTEIN 12 ISOFORM X1"/>
    <property type="match status" value="1"/>
</dbReference>
<name>A0AAN9Q404_CANGL</name>
<comment type="similarity">
    <text evidence="2">Belongs to the RLP family.</text>
</comment>
<keyword evidence="13" id="KW-1185">Reference proteome</keyword>
<keyword evidence="8 11" id="KW-0472">Membrane</keyword>
<evidence type="ECO:0000256" key="9">
    <source>
        <dbReference type="ARBA" id="ARBA00023170"/>
    </source>
</evidence>
<sequence>MLMGEIPETMTNLYSLSFLNLSQNHLEGKIPTGKQFNTFGNDSYMGNPGLYGCPLSKSCNKDEEQPGDSSTFHHKEEFGFGWKAVAIGYACGMVFGMLLGSIVFLIEKPQWIIKLVEDMKLDKPLPSFDMGLLLSSQRHGCGVLVECFRSSPLLWLKMM</sequence>
<feature type="transmembrane region" description="Helical" evidence="11">
    <location>
        <begin position="86"/>
        <end position="106"/>
    </location>
</feature>
<evidence type="ECO:0000256" key="11">
    <source>
        <dbReference type="SAM" id="Phobius"/>
    </source>
</evidence>
<keyword evidence="3" id="KW-1003">Cell membrane</keyword>
<keyword evidence="5 11" id="KW-0812">Transmembrane</keyword>
<evidence type="ECO:0000256" key="2">
    <source>
        <dbReference type="ARBA" id="ARBA00009592"/>
    </source>
</evidence>
<comment type="subcellular location">
    <subcellularLocation>
        <location evidence="1">Cell membrane</location>
        <topology evidence="1">Single-pass type I membrane protein</topology>
    </subcellularLocation>
</comment>
<accession>A0AAN9Q404</accession>
<dbReference type="PANTHER" id="PTHR27004:SF428">
    <property type="entry name" value="OS01G0160600 PROTEIN"/>
    <property type="match status" value="1"/>
</dbReference>
<evidence type="ECO:0000256" key="7">
    <source>
        <dbReference type="ARBA" id="ARBA00022989"/>
    </source>
</evidence>
<evidence type="ECO:0000256" key="5">
    <source>
        <dbReference type="ARBA" id="ARBA00022692"/>
    </source>
</evidence>
<protein>
    <submittedName>
        <fullName evidence="12">Uncharacterized protein</fullName>
    </submittedName>
</protein>
<gene>
    <name evidence="12" type="ORF">VNO77_31550</name>
</gene>
<keyword evidence="7 11" id="KW-1133">Transmembrane helix</keyword>
<dbReference type="Gene3D" id="3.80.10.10">
    <property type="entry name" value="Ribonuclease Inhibitor"/>
    <property type="match status" value="1"/>
</dbReference>
<evidence type="ECO:0000256" key="8">
    <source>
        <dbReference type="ARBA" id="ARBA00023136"/>
    </source>
</evidence>
<dbReference type="GO" id="GO:0005886">
    <property type="term" value="C:plasma membrane"/>
    <property type="evidence" value="ECO:0007669"/>
    <property type="project" value="UniProtKB-SubCell"/>
</dbReference>
<evidence type="ECO:0000256" key="1">
    <source>
        <dbReference type="ARBA" id="ARBA00004251"/>
    </source>
</evidence>
<keyword evidence="10" id="KW-0325">Glycoprotein</keyword>
<comment type="caution">
    <text evidence="12">The sequence shown here is derived from an EMBL/GenBank/DDBJ whole genome shotgun (WGS) entry which is preliminary data.</text>
</comment>
<evidence type="ECO:0000256" key="10">
    <source>
        <dbReference type="ARBA" id="ARBA00023180"/>
    </source>
</evidence>
<dbReference type="SUPFAM" id="SSF52058">
    <property type="entry name" value="L domain-like"/>
    <property type="match status" value="1"/>
</dbReference>
<dbReference type="Proteomes" id="UP001367508">
    <property type="component" value="Unassembled WGS sequence"/>
</dbReference>
<evidence type="ECO:0000256" key="4">
    <source>
        <dbReference type="ARBA" id="ARBA00022614"/>
    </source>
</evidence>
<keyword evidence="4" id="KW-0433">Leucine-rich repeat</keyword>
<evidence type="ECO:0000256" key="3">
    <source>
        <dbReference type="ARBA" id="ARBA00022475"/>
    </source>
</evidence>
<reference evidence="12 13" key="1">
    <citation type="submission" date="2024-01" db="EMBL/GenBank/DDBJ databases">
        <title>The genomes of 5 underutilized Papilionoideae crops provide insights into root nodulation and disease resistanc.</title>
        <authorList>
            <person name="Jiang F."/>
        </authorList>
    </citation>
    <scope>NUCLEOTIDE SEQUENCE [LARGE SCALE GENOMIC DNA]</scope>
    <source>
        <strain evidence="12">LVBAO_FW01</strain>
        <tissue evidence="12">Leaves</tissue>
    </source>
</reference>
<evidence type="ECO:0000313" key="13">
    <source>
        <dbReference type="Proteomes" id="UP001367508"/>
    </source>
</evidence>
<proteinExistence type="inferred from homology"/>